<proteinExistence type="predicted"/>
<keyword evidence="1" id="KW-0472">Membrane</keyword>
<evidence type="ECO:0000256" key="1">
    <source>
        <dbReference type="SAM" id="Phobius"/>
    </source>
</evidence>
<feature type="transmembrane region" description="Helical" evidence="1">
    <location>
        <begin position="190"/>
        <end position="212"/>
    </location>
</feature>
<evidence type="ECO:0000313" key="3">
    <source>
        <dbReference type="Proteomes" id="UP000054988"/>
    </source>
</evidence>
<feature type="transmembrane region" description="Helical" evidence="1">
    <location>
        <begin position="37"/>
        <end position="55"/>
    </location>
</feature>
<feature type="transmembrane region" description="Helical" evidence="1">
    <location>
        <begin position="158"/>
        <end position="178"/>
    </location>
</feature>
<keyword evidence="1" id="KW-1133">Transmembrane helix</keyword>
<dbReference type="AlphaFoldDB" id="A0A0W0F841"/>
<evidence type="ECO:0000313" key="2">
    <source>
        <dbReference type="EMBL" id="KTB32469.1"/>
    </source>
</evidence>
<dbReference type="Proteomes" id="UP000054988">
    <property type="component" value="Unassembled WGS sequence"/>
</dbReference>
<protein>
    <recommendedName>
        <fullName evidence="4">Bax inhibitor family protein</fullName>
    </recommendedName>
</protein>
<accession>A0A0W0F841</accession>
<comment type="caution">
    <text evidence="2">The sequence shown here is derived from an EMBL/GenBank/DDBJ whole genome shotgun (WGS) entry which is preliminary data.</text>
</comment>
<gene>
    <name evidence="2" type="ORF">WG66_14995</name>
</gene>
<dbReference type="eggNOG" id="KOG1630">
    <property type="taxonomic scope" value="Eukaryota"/>
</dbReference>
<reference evidence="2 3" key="1">
    <citation type="submission" date="2015-12" db="EMBL/GenBank/DDBJ databases">
        <title>Draft genome sequence of Moniliophthora roreri, the causal agent of frosty pod rot of cacao.</title>
        <authorList>
            <person name="Aime M.C."/>
            <person name="Diaz-Valderrama J.R."/>
            <person name="Kijpornyongpan T."/>
            <person name="Phillips-Mora W."/>
        </authorList>
    </citation>
    <scope>NUCLEOTIDE SEQUENCE [LARGE SCALE GENOMIC DNA]</scope>
    <source>
        <strain evidence="2 3">MCA 2952</strain>
    </source>
</reference>
<dbReference type="EMBL" id="LATX01002226">
    <property type="protein sequence ID" value="KTB32469.1"/>
    <property type="molecule type" value="Genomic_DNA"/>
</dbReference>
<feature type="transmembrane region" description="Helical" evidence="1">
    <location>
        <begin position="105"/>
        <end position="125"/>
    </location>
</feature>
<keyword evidence="1" id="KW-0812">Transmembrane</keyword>
<evidence type="ECO:0008006" key="4">
    <source>
        <dbReference type="Google" id="ProtNLM"/>
    </source>
</evidence>
<name>A0A0W0F841_MONRR</name>
<organism evidence="2 3">
    <name type="scientific">Moniliophthora roreri</name>
    <name type="common">Frosty pod rot fungus</name>
    <name type="synonym">Monilia roreri</name>
    <dbReference type="NCBI Taxonomy" id="221103"/>
    <lineage>
        <taxon>Eukaryota</taxon>
        <taxon>Fungi</taxon>
        <taxon>Dikarya</taxon>
        <taxon>Basidiomycota</taxon>
        <taxon>Agaricomycotina</taxon>
        <taxon>Agaricomycetes</taxon>
        <taxon>Agaricomycetidae</taxon>
        <taxon>Agaricales</taxon>
        <taxon>Marasmiineae</taxon>
        <taxon>Marasmiaceae</taxon>
        <taxon>Moniliophthora</taxon>
    </lineage>
</organism>
<sequence>MSMRKGDVARRWRWRGPWVAEEATGVLKDGDSAGRKVATASAVLIASALGVRAYSTYNPGEAIPEKERSLLNQSSAWFGGGIVLSVLASRSLFKFKHLSGMMKAHPWLCASFGLLVSVGSFVRTLDEKDDLKKRLRWLTFNACQAVALTPLLFLNPAFMYRGALLILAVLGSTAYVNATARNTTDLKSGHWVIIAAIITASHVAPVLLPAGLRALSVIEALPVYLYAGAFSELLSQCAAAIQQHADDEDRDPINEAAWILWGIIQLHIQLAQLGADWFMKKIQSG</sequence>
<feature type="transmembrane region" description="Helical" evidence="1">
    <location>
        <begin position="75"/>
        <end position="93"/>
    </location>
</feature>